<reference evidence="2 3" key="1">
    <citation type="submission" date="2017-02" db="EMBL/GenBank/DDBJ databases">
        <authorList>
            <person name="Peterson S.W."/>
        </authorList>
    </citation>
    <scope>NUCLEOTIDE SEQUENCE [LARGE SCALE GENOMIC DNA]</scope>
    <source>
        <strain evidence="2 3">S285</strain>
    </source>
</reference>
<dbReference type="AlphaFoldDB" id="A0A1W6MUI5"/>
<name>A0A1W6MUI5_9HYPH</name>
<evidence type="ECO:0000313" key="2">
    <source>
        <dbReference type="EMBL" id="ARN81227.1"/>
    </source>
</evidence>
<gene>
    <name evidence="2" type="ORF">B1812_09195</name>
</gene>
<dbReference type="KEGG" id="mbry:B1812_09195"/>
<evidence type="ECO:0000256" key="1">
    <source>
        <dbReference type="SAM" id="MobiDB-lite"/>
    </source>
</evidence>
<dbReference type="EMBL" id="CP019948">
    <property type="protein sequence ID" value="ARN81227.1"/>
    <property type="molecule type" value="Genomic_DNA"/>
</dbReference>
<sequence length="105" mass="11302">MGAPDRAADAFLVLRQFLSDFPGAGAETALASLFEVALRPGSQELGRRRNQSRSRRRAFKPMSRLGPLGGSPQNCDLPLELPEPAARKPLYGGNQRDGAVARLGE</sequence>
<organism evidence="2 3">
    <name type="scientific">Methylocystis bryophila</name>
    <dbReference type="NCBI Taxonomy" id="655015"/>
    <lineage>
        <taxon>Bacteria</taxon>
        <taxon>Pseudomonadati</taxon>
        <taxon>Pseudomonadota</taxon>
        <taxon>Alphaproteobacteria</taxon>
        <taxon>Hyphomicrobiales</taxon>
        <taxon>Methylocystaceae</taxon>
        <taxon>Methylocystis</taxon>
    </lineage>
</organism>
<accession>A0A1W6MUI5</accession>
<keyword evidence="3" id="KW-1185">Reference proteome</keyword>
<feature type="compositionally biased region" description="Basic residues" evidence="1">
    <location>
        <begin position="48"/>
        <end position="59"/>
    </location>
</feature>
<evidence type="ECO:0000313" key="3">
    <source>
        <dbReference type="Proteomes" id="UP000193978"/>
    </source>
</evidence>
<dbReference type="Proteomes" id="UP000193978">
    <property type="component" value="Chromosome"/>
</dbReference>
<protein>
    <submittedName>
        <fullName evidence="2">Uncharacterized protein</fullName>
    </submittedName>
</protein>
<feature type="region of interest" description="Disordered" evidence="1">
    <location>
        <begin position="42"/>
        <end position="105"/>
    </location>
</feature>
<proteinExistence type="predicted"/>